<comment type="caution">
    <text evidence="1">The sequence shown here is derived from an EMBL/GenBank/DDBJ whole genome shotgun (WGS) entry which is preliminary data.</text>
</comment>
<proteinExistence type="predicted"/>
<protein>
    <submittedName>
        <fullName evidence="1">Uncharacterized protein</fullName>
    </submittedName>
</protein>
<dbReference type="EMBL" id="JADYXP020000010">
    <property type="protein sequence ID" value="KAL0115204.1"/>
    <property type="molecule type" value="Genomic_DNA"/>
</dbReference>
<evidence type="ECO:0000313" key="2">
    <source>
        <dbReference type="Proteomes" id="UP001430953"/>
    </source>
</evidence>
<accession>A0AAW2FJJ9</accession>
<gene>
    <name evidence="1" type="ORF">PUN28_010660</name>
</gene>
<sequence>MRICLFFRLPPYERRAGMPSTFSEYRITAVTGQHSLRIPSVFLLVIDLQNTRSPALGDALVYFAHRRHRRLCRC</sequence>
<evidence type="ECO:0000313" key="1">
    <source>
        <dbReference type="EMBL" id="KAL0115204.1"/>
    </source>
</evidence>
<name>A0AAW2FJJ9_9HYME</name>
<organism evidence="1 2">
    <name type="scientific">Cardiocondyla obscurior</name>
    <dbReference type="NCBI Taxonomy" id="286306"/>
    <lineage>
        <taxon>Eukaryota</taxon>
        <taxon>Metazoa</taxon>
        <taxon>Ecdysozoa</taxon>
        <taxon>Arthropoda</taxon>
        <taxon>Hexapoda</taxon>
        <taxon>Insecta</taxon>
        <taxon>Pterygota</taxon>
        <taxon>Neoptera</taxon>
        <taxon>Endopterygota</taxon>
        <taxon>Hymenoptera</taxon>
        <taxon>Apocrita</taxon>
        <taxon>Aculeata</taxon>
        <taxon>Formicoidea</taxon>
        <taxon>Formicidae</taxon>
        <taxon>Myrmicinae</taxon>
        <taxon>Cardiocondyla</taxon>
    </lineage>
</organism>
<dbReference type="Proteomes" id="UP001430953">
    <property type="component" value="Unassembled WGS sequence"/>
</dbReference>
<reference evidence="1 2" key="1">
    <citation type="submission" date="2023-03" db="EMBL/GenBank/DDBJ databases">
        <title>High recombination rates correlate with genetic variation in Cardiocondyla obscurior ants.</title>
        <authorList>
            <person name="Errbii M."/>
        </authorList>
    </citation>
    <scope>NUCLEOTIDE SEQUENCE [LARGE SCALE GENOMIC DNA]</scope>
    <source>
        <strain evidence="1">Alpha-2009</strain>
        <tissue evidence="1">Whole body</tissue>
    </source>
</reference>
<dbReference type="AlphaFoldDB" id="A0AAW2FJJ9"/>
<keyword evidence="2" id="KW-1185">Reference proteome</keyword>